<dbReference type="KEGG" id="htr:EPV75_11880"/>
<organism evidence="2 3">
    <name type="scientific">Hydrogenovibrio thermophilus</name>
    <dbReference type="NCBI Taxonomy" id="265883"/>
    <lineage>
        <taxon>Bacteria</taxon>
        <taxon>Pseudomonadati</taxon>
        <taxon>Pseudomonadota</taxon>
        <taxon>Gammaproteobacteria</taxon>
        <taxon>Thiotrichales</taxon>
        <taxon>Piscirickettsiaceae</taxon>
        <taxon>Hydrogenovibrio</taxon>
    </lineage>
</organism>
<feature type="chain" id="PRO_5019132326" evidence="1">
    <location>
        <begin position="27"/>
        <end position="153"/>
    </location>
</feature>
<dbReference type="EMBL" id="CP035033">
    <property type="protein sequence ID" value="QAB16308.1"/>
    <property type="molecule type" value="Genomic_DNA"/>
</dbReference>
<name>A0A410H5W3_9GAMM</name>
<dbReference type="RefSeq" id="WP_068646526.1">
    <property type="nucleotide sequence ID" value="NZ_CP035033.1"/>
</dbReference>
<dbReference type="AlphaFoldDB" id="A0A410H5W3"/>
<dbReference type="PANTHER" id="PTHR37691:SF1">
    <property type="entry name" value="BLR3518 PROTEIN"/>
    <property type="match status" value="1"/>
</dbReference>
<dbReference type="InterPro" id="IPR027396">
    <property type="entry name" value="DsrEFH-like"/>
</dbReference>
<accession>A0A410H5W3</accession>
<protein>
    <submittedName>
        <fullName evidence="2">Uncharacterized protein</fullName>
    </submittedName>
</protein>
<dbReference type="Proteomes" id="UP000285478">
    <property type="component" value="Chromosome"/>
</dbReference>
<feature type="signal peptide" evidence="1">
    <location>
        <begin position="1"/>
        <end position="26"/>
    </location>
</feature>
<keyword evidence="1" id="KW-0732">Signal</keyword>
<reference evidence="2 3" key="1">
    <citation type="journal article" date="2018" name="Environ. Microbiol.">
        <title>Genomes of ubiquitous marine and hypersaline Hydrogenovibrio, Thiomicrorhabdus and Thiomicrospira spp. encode a diversity of mechanisms to sustain chemolithoautotrophy in heterogeneous environments.</title>
        <authorList>
            <person name="Scott K.M."/>
            <person name="Williams J."/>
            <person name="Porter C.M.B."/>
            <person name="Russel S."/>
            <person name="Harmer T.L."/>
            <person name="Paul J.H."/>
            <person name="Antonen K.M."/>
            <person name="Bridges M.K."/>
            <person name="Camper G.J."/>
            <person name="Campla C.K."/>
            <person name="Casella L.G."/>
            <person name="Chase E."/>
            <person name="Conrad J.W."/>
            <person name="Cruz M.C."/>
            <person name="Dunlap D.S."/>
            <person name="Duran L."/>
            <person name="Fahsbender E.M."/>
            <person name="Goldsmith D.B."/>
            <person name="Keeley R.F."/>
            <person name="Kondoff M.R."/>
            <person name="Kussy B.I."/>
            <person name="Lane M.K."/>
            <person name="Lawler S."/>
            <person name="Leigh B.A."/>
            <person name="Lewis C."/>
            <person name="Lostal L.M."/>
            <person name="Marking D."/>
            <person name="Mancera P.A."/>
            <person name="McClenthan E.C."/>
            <person name="McIntyre E.A."/>
            <person name="Mine J.A."/>
            <person name="Modi S."/>
            <person name="Moore B.D."/>
            <person name="Morgan W.A."/>
            <person name="Nelson K.M."/>
            <person name="Nguyen K.N."/>
            <person name="Ogburn N."/>
            <person name="Parrino D.G."/>
            <person name="Pedapudi A.D."/>
            <person name="Pelham R.P."/>
            <person name="Preece A.M."/>
            <person name="Rampersad E.A."/>
            <person name="Richardson J.C."/>
            <person name="Rodgers C.M."/>
            <person name="Schaffer B.L."/>
            <person name="Sheridan N.E."/>
            <person name="Solone M.R."/>
            <person name="Staley Z.R."/>
            <person name="Tabuchi M."/>
            <person name="Waide R.J."/>
            <person name="Wanjugi P.W."/>
            <person name="Young S."/>
            <person name="Clum A."/>
            <person name="Daum C."/>
            <person name="Huntemann M."/>
            <person name="Ivanova N."/>
            <person name="Kyrpides N."/>
            <person name="Mikhailova N."/>
            <person name="Palaniappan K."/>
            <person name="Pillay M."/>
            <person name="Reddy T.B.K."/>
            <person name="Shapiro N."/>
            <person name="Stamatis D."/>
            <person name="Varghese N."/>
            <person name="Woyke T."/>
            <person name="Boden R."/>
            <person name="Freyermuth S.K."/>
            <person name="Kerfeld C.A."/>
        </authorList>
    </citation>
    <scope>NUCLEOTIDE SEQUENCE [LARGE SCALE GENOMIC DNA]</scope>
    <source>
        <strain evidence="2 3">JR-2</strain>
    </source>
</reference>
<dbReference type="SUPFAM" id="SSF75169">
    <property type="entry name" value="DsrEFH-like"/>
    <property type="match status" value="1"/>
</dbReference>
<dbReference type="Gene3D" id="3.40.1260.10">
    <property type="entry name" value="DsrEFH-like"/>
    <property type="match status" value="1"/>
</dbReference>
<evidence type="ECO:0000256" key="1">
    <source>
        <dbReference type="SAM" id="SignalP"/>
    </source>
</evidence>
<evidence type="ECO:0000313" key="3">
    <source>
        <dbReference type="Proteomes" id="UP000285478"/>
    </source>
</evidence>
<sequence>MFKPKTKLFILSWLATLLFSANIMAAAEEPPLPDTFATHKVVLQISDPDPFKQTLVLNVANNLMKHYDAGDLDLEIVAFGPGLRLMLEGNVNTPRIKALMSAGVRFSGCANTLKHFTKILGSKPALTEGVTVVPAGAARILQLNAAGYQILKP</sequence>
<keyword evidence="3" id="KW-1185">Reference proteome</keyword>
<proteinExistence type="predicted"/>
<gene>
    <name evidence="2" type="ORF">EPV75_11880</name>
</gene>
<evidence type="ECO:0000313" key="2">
    <source>
        <dbReference type="EMBL" id="QAB16308.1"/>
    </source>
</evidence>
<dbReference type="PANTHER" id="PTHR37691">
    <property type="entry name" value="BLR3518 PROTEIN"/>
    <property type="match status" value="1"/>
</dbReference>